<evidence type="ECO:0000256" key="12">
    <source>
        <dbReference type="ARBA" id="ARBA00023136"/>
    </source>
</evidence>
<dbReference type="GO" id="GO:0000155">
    <property type="term" value="F:phosphorelay sensor kinase activity"/>
    <property type="evidence" value="ECO:0007669"/>
    <property type="project" value="InterPro"/>
</dbReference>
<dbReference type="Gene3D" id="3.30.565.10">
    <property type="entry name" value="Histidine kinase-like ATPase, C-terminal domain"/>
    <property type="match status" value="1"/>
</dbReference>
<dbReference type="PANTHER" id="PTHR45453">
    <property type="entry name" value="PHOSPHATE REGULON SENSOR PROTEIN PHOR"/>
    <property type="match status" value="1"/>
</dbReference>
<dbReference type="InterPro" id="IPR004358">
    <property type="entry name" value="Sig_transdc_His_kin-like_C"/>
</dbReference>
<keyword evidence="12 13" id="KW-0472">Membrane</keyword>
<keyword evidence="11" id="KW-0902">Two-component regulatory system</keyword>
<keyword evidence="16" id="KW-1185">Reference proteome</keyword>
<gene>
    <name evidence="15" type="ORF">LQ50_13500</name>
</gene>
<sequence length="339" mass="39572">MYKRILINFLKDKLLLITIYSVSIIFIILFFHLSQPANSELLYPIFIGLFLLIVLLLIEWSRYYPFNKKVLLLLDGENLELKPITEEQIVIKKLVTKFNFGFNQEINELKENNKERIYLLSHLMHNLKAPVSVIELIVEQHTKVNEEGRFTEAFSRIKQENKRLHNSIEQGLTMIRMESFENDFEPQQVNLLSSLRKVINSRKSEFIYNRVFPVIENEKNVQVITDGKWNEAILEQVISNAIKYSSSRKGNKKIYFKIEEEGDYINLVLKDEGIGIPTYDLDRVFEPFFTGDNGRAYYNSSGIGLYLCKQIATKLGQKITIHSEATKGTEVTIRYLTKL</sequence>
<dbReference type="InterPro" id="IPR050351">
    <property type="entry name" value="BphY/WalK/GraS-like"/>
</dbReference>
<evidence type="ECO:0000256" key="6">
    <source>
        <dbReference type="ARBA" id="ARBA00022692"/>
    </source>
</evidence>
<dbReference type="eggNOG" id="COG0642">
    <property type="taxonomic scope" value="Bacteria"/>
</dbReference>
<feature type="transmembrane region" description="Helical" evidence="13">
    <location>
        <begin position="14"/>
        <end position="35"/>
    </location>
</feature>
<dbReference type="PROSITE" id="PS50109">
    <property type="entry name" value="HIS_KIN"/>
    <property type="match status" value="1"/>
</dbReference>
<keyword evidence="4" id="KW-1003">Cell membrane</keyword>
<dbReference type="GO" id="GO:0016036">
    <property type="term" value="P:cellular response to phosphate starvation"/>
    <property type="evidence" value="ECO:0007669"/>
    <property type="project" value="TreeGrafter"/>
</dbReference>
<evidence type="ECO:0000256" key="4">
    <source>
        <dbReference type="ARBA" id="ARBA00022475"/>
    </source>
</evidence>
<evidence type="ECO:0000256" key="1">
    <source>
        <dbReference type="ARBA" id="ARBA00000085"/>
    </source>
</evidence>
<dbReference type="PRINTS" id="PR00344">
    <property type="entry name" value="BCTRLSENSOR"/>
</dbReference>
<reference evidence="15 16" key="1">
    <citation type="submission" date="2014-09" db="EMBL/GenBank/DDBJ databases">
        <title>Genome sequencing and annotation of Bacillus Okhensis strain Kh10-101T.</title>
        <authorList>
            <person name="Prakash J.S."/>
        </authorList>
    </citation>
    <scope>NUCLEOTIDE SEQUENCE [LARGE SCALE GENOMIC DNA]</scope>
    <source>
        <strain evidence="16">Kh10-101T</strain>
    </source>
</reference>
<evidence type="ECO:0000256" key="10">
    <source>
        <dbReference type="ARBA" id="ARBA00022989"/>
    </source>
</evidence>
<comment type="catalytic activity">
    <reaction evidence="1">
        <text>ATP + protein L-histidine = ADP + protein N-phospho-L-histidine.</text>
        <dbReference type="EC" id="2.7.13.3"/>
    </reaction>
</comment>
<dbReference type="Proteomes" id="UP000030832">
    <property type="component" value="Unassembled WGS sequence"/>
</dbReference>
<evidence type="ECO:0000256" key="5">
    <source>
        <dbReference type="ARBA" id="ARBA00022679"/>
    </source>
</evidence>
<comment type="caution">
    <text evidence="15">The sequence shown here is derived from an EMBL/GenBank/DDBJ whole genome shotgun (WGS) entry which is preliminary data.</text>
</comment>
<dbReference type="InterPro" id="IPR036097">
    <property type="entry name" value="HisK_dim/P_sf"/>
</dbReference>
<evidence type="ECO:0000256" key="3">
    <source>
        <dbReference type="ARBA" id="ARBA00012438"/>
    </source>
</evidence>
<dbReference type="EMBL" id="JRJU01000016">
    <property type="protein sequence ID" value="KHF39644.1"/>
    <property type="molecule type" value="Genomic_DNA"/>
</dbReference>
<keyword evidence="10 13" id="KW-1133">Transmembrane helix</keyword>
<organism evidence="15 16">
    <name type="scientific">Halalkalibacter okhensis</name>
    <dbReference type="NCBI Taxonomy" id="333138"/>
    <lineage>
        <taxon>Bacteria</taxon>
        <taxon>Bacillati</taxon>
        <taxon>Bacillota</taxon>
        <taxon>Bacilli</taxon>
        <taxon>Bacillales</taxon>
        <taxon>Bacillaceae</taxon>
        <taxon>Halalkalibacter</taxon>
    </lineage>
</organism>
<evidence type="ECO:0000313" key="15">
    <source>
        <dbReference type="EMBL" id="KHF39644.1"/>
    </source>
</evidence>
<name>A0A0B0IHT9_9BACI</name>
<dbReference type="GO" id="GO:0004721">
    <property type="term" value="F:phosphoprotein phosphatase activity"/>
    <property type="evidence" value="ECO:0007669"/>
    <property type="project" value="TreeGrafter"/>
</dbReference>
<dbReference type="SUPFAM" id="SSF47384">
    <property type="entry name" value="Homodimeric domain of signal transducing histidine kinase"/>
    <property type="match status" value="1"/>
</dbReference>
<evidence type="ECO:0000259" key="14">
    <source>
        <dbReference type="PROSITE" id="PS50109"/>
    </source>
</evidence>
<feature type="domain" description="Histidine kinase" evidence="14">
    <location>
        <begin position="122"/>
        <end position="339"/>
    </location>
</feature>
<dbReference type="EC" id="2.7.13.3" evidence="3"/>
<dbReference type="STRING" id="333138.LQ50_13500"/>
<evidence type="ECO:0000256" key="7">
    <source>
        <dbReference type="ARBA" id="ARBA00022741"/>
    </source>
</evidence>
<dbReference type="OrthoDB" id="9780487at2"/>
<dbReference type="GO" id="GO:0005886">
    <property type="term" value="C:plasma membrane"/>
    <property type="evidence" value="ECO:0007669"/>
    <property type="project" value="UniProtKB-SubCell"/>
</dbReference>
<dbReference type="InterPro" id="IPR003594">
    <property type="entry name" value="HATPase_dom"/>
</dbReference>
<proteinExistence type="predicted"/>
<accession>A0A0B0IHT9</accession>
<dbReference type="GO" id="GO:0005524">
    <property type="term" value="F:ATP binding"/>
    <property type="evidence" value="ECO:0007669"/>
    <property type="project" value="UniProtKB-KW"/>
</dbReference>
<dbReference type="RefSeq" id="WP_034629825.1">
    <property type="nucleotide sequence ID" value="NZ_JRJU01000016.1"/>
</dbReference>
<evidence type="ECO:0000256" key="13">
    <source>
        <dbReference type="SAM" id="Phobius"/>
    </source>
</evidence>
<keyword evidence="9" id="KW-0067">ATP-binding</keyword>
<dbReference type="SMART" id="SM00387">
    <property type="entry name" value="HATPase_c"/>
    <property type="match status" value="1"/>
</dbReference>
<feature type="transmembrane region" description="Helical" evidence="13">
    <location>
        <begin position="41"/>
        <end position="60"/>
    </location>
</feature>
<evidence type="ECO:0000256" key="2">
    <source>
        <dbReference type="ARBA" id="ARBA00004651"/>
    </source>
</evidence>
<keyword evidence="8 15" id="KW-0418">Kinase</keyword>
<keyword evidence="5" id="KW-0808">Transferase</keyword>
<comment type="subcellular location">
    <subcellularLocation>
        <location evidence="2">Cell membrane</location>
        <topology evidence="2">Multi-pass membrane protein</topology>
    </subcellularLocation>
</comment>
<dbReference type="Pfam" id="PF02518">
    <property type="entry name" value="HATPase_c"/>
    <property type="match status" value="1"/>
</dbReference>
<evidence type="ECO:0000256" key="8">
    <source>
        <dbReference type="ARBA" id="ARBA00022777"/>
    </source>
</evidence>
<evidence type="ECO:0000313" key="16">
    <source>
        <dbReference type="Proteomes" id="UP000030832"/>
    </source>
</evidence>
<protein>
    <recommendedName>
        <fullName evidence="3">histidine kinase</fullName>
        <ecNumber evidence="3">2.7.13.3</ecNumber>
    </recommendedName>
</protein>
<dbReference type="SUPFAM" id="SSF55874">
    <property type="entry name" value="ATPase domain of HSP90 chaperone/DNA topoisomerase II/histidine kinase"/>
    <property type="match status" value="1"/>
</dbReference>
<keyword evidence="6 13" id="KW-0812">Transmembrane</keyword>
<dbReference type="InterPro" id="IPR005467">
    <property type="entry name" value="His_kinase_dom"/>
</dbReference>
<dbReference type="PANTHER" id="PTHR45453:SF2">
    <property type="entry name" value="HISTIDINE KINASE"/>
    <property type="match status" value="1"/>
</dbReference>
<dbReference type="Gene3D" id="1.10.287.130">
    <property type="match status" value="1"/>
</dbReference>
<dbReference type="AlphaFoldDB" id="A0A0B0IHT9"/>
<evidence type="ECO:0000256" key="11">
    <source>
        <dbReference type="ARBA" id="ARBA00023012"/>
    </source>
</evidence>
<dbReference type="InterPro" id="IPR036890">
    <property type="entry name" value="HATPase_C_sf"/>
</dbReference>
<keyword evidence="7" id="KW-0547">Nucleotide-binding</keyword>
<evidence type="ECO:0000256" key="9">
    <source>
        <dbReference type="ARBA" id="ARBA00022840"/>
    </source>
</evidence>